<dbReference type="Gene3D" id="1.10.287.1060">
    <property type="entry name" value="ESAT-6-like"/>
    <property type="match status" value="1"/>
</dbReference>
<proteinExistence type="predicted"/>
<evidence type="ECO:0000313" key="1">
    <source>
        <dbReference type="EMBL" id="GAA5199773.1"/>
    </source>
</evidence>
<dbReference type="Pfam" id="PF06013">
    <property type="entry name" value="WXG100"/>
    <property type="match status" value="1"/>
</dbReference>
<dbReference type="InterPro" id="IPR010310">
    <property type="entry name" value="T7SS_ESAT-6-like"/>
</dbReference>
<keyword evidence="2" id="KW-1185">Reference proteome</keyword>
<dbReference type="Proteomes" id="UP001501570">
    <property type="component" value="Unassembled WGS sequence"/>
</dbReference>
<dbReference type="RefSeq" id="WP_345638130.1">
    <property type="nucleotide sequence ID" value="NZ_BAABJQ010000039.1"/>
</dbReference>
<protein>
    <recommendedName>
        <fullName evidence="3">WXG100 family type VII secretion target</fullName>
    </recommendedName>
</protein>
<sequence>MADASGSKIAVTDDLANSGASIMAIATQLGDNLTRLTAMLATLQEYWTGQANVTWQDLQTQWNTAAADLMTAPGQLGAISNAASTNWQNYVDTETANVSSWSH</sequence>
<gene>
    <name evidence="1" type="ORF">GCM10023322_76170</name>
</gene>
<comment type="caution">
    <text evidence="1">The sequence shown here is derived from an EMBL/GenBank/DDBJ whole genome shotgun (WGS) entry which is preliminary data.</text>
</comment>
<evidence type="ECO:0000313" key="2">
    <source>
        <dbReference type="Proteomes" id="UP001501570"/>
    </source>
</evidence>
<name>A0ABP9SS90_9ACTN</name>
<dbReference type="EMBL" id="BAABJQ010000039">
    <property type="protein sequence ID" value="GAA5199773.1"/>
    <property type="molecule type" value="Genomic_DNA"/>
</dbReference>
<evidence type="ECO:0008006" key="3">
    <source>
        <dbReference type="Google" id="ProtNLM"/>
    </source>
</evidence>
<organism evidence="1 2">
    <name type="scientific">Rugosimonospora acidiphila</name>
    <dbReference type="NCBI Taxonomy" id="556531"/>
    <lineage>
        <taxon>Bacteria</taxon>
        <taxon>Bacillati</taxon>
        <taxon>Actinomycetota</taxon>
        <taxon>Actinomycetes</taxon>
        <taxon>Micromonosporales</taxon>
        <taxon>Micromonosporaceae</taxon>
        <taxon>Rugosimonospora</taxon>
    </lineage>
</organism>
<dbReference type="InterPro" id="IPR036689">
    <property type="entry name" value="ESAT-6-like_sf"/>
</dbReference>
<dbReference type="SUPFAM" id="SSF140453">
    <property type="entry name" value="EsxAB dimer-like"/>
    <property type="match status" value="1"/>
</dbReference>
<accession>A0ABP9SS90</accession>
<reference evidence="2" key="1">
    <citation type="journal article" date="2019" name="Int. J. Syst. Evol. Microbiol.">
        <title>The Global Catalogue of Microorganisms (GCM) 10K type strain sequencing project: providing services to taxonomists for standard genome sequencing and annotation.</title>
        <authorList>
            <consortium name="The Broad Institute Genomics Platform"/>
            <consortium name="The Broad Institute Genome Sequencing Center for Infectious Disease"/>
            <person name="Wu L."/>
            <person name="Ma J."/>
        </authorList>
    </citation>
    <scope>NUCLEOTIDE SEQUENCE [LARGE SCALE GENOMIC DNA]</scope>
    <source>
        <strain evidence="2">JCM 18304</strain>
    </source>
</reference>